<dbReference type="PROSITE" id="PS00059">
    <property type="entry name" value="ADH_ZINC"/>
    <property type="match status" value="1"/>
</dbReference>
<dbReference type="Gene3D" id="3.40.50.720">
    <property type="entry name" value="NAD(P)-binding Rossmann-like Domain"/>
    <property type="match status" value="1"/>
</dbReference>
<evidence type="ECO:0000259" key="6">
    <source>
        <dbReference type="SMART" id="SM00829"/>
    </source>
</evidence>
<dbReference type="InterPro" id="IPR020843">
    <property type="entry name" value="ER"/>
</dbReference>
<keyword evidence="3 5" id="KW-0862">Zinc</keyword>
<proteinExistence type="inferred from homology"/>
<gene>
    <name evidence="7" type="ORF">B0H63DRAFT_72147</name>
</gene>
<dbReference type="CDD" id="cd05283">
    <property type="entry name" value="CAD1"/>
    <property type="match status" value="1"/>
</dbReference>
<dbReference type="FunFam" id="3.40.50.720:FF:000022">
    <property type="entry name" value="Cinnamyl alcohol dehydrogenase"/>
    <property type="match status" value="1"/>
</dbReference>
<keyword evidence="2 5" id="KW-0479">Metal-binding</keyword>
<evidence type="ECO:0000256" key="1">
    <source>
        <dbReference type="ARBA" id="ARBA00001947"/>
    </source>
</evidence>
<keyword evidence="8" id="KW-1185">Reference proteome</keyword>
<dbReference type="Pfam" id="PF00107">
    <property type="entry name" value="ADH_zinc_N"/>
    <property type="match status" value="1"/>
</dbReference>
<dbReference type="AlphaFoldDB" id="A0AAE0N2V1"/>
<dbReference type="EMBL" id="JAULSW010000010">
    <property type="protein sequence ID" value="KAK3368190.1"/>
    <property type="molecule type" value="Genomic_DNA"/>
</dbReference>
<dbReference type="Proteomes" id="UP001285441">
    <property type="component" value="Unassembled WGS sequence"/>
</dbReference>
<organism evidence="7 8">
    <name type="scientific">Podospora didyma</name>
    <dbReference type="NCBI Taxonomy" id="330526"/>
    <lineage>
        <taxon>Eukaryota</taxon>
        <taxon>Fungi</taxon>
        <taxon>Dikarya</taxon>
        <taxon>Ascomycota</taxon>
        <taxon>Pezizomycotina</taxon>
        <taxon>Sordariomycetes</taxon>
        <taxon>Sordariomycetidae</taxon>
        <taxon>Sordariales</taxon>
        <taxon>Podosporaceae</taxon>
        <taxon>Podospora</taxon>
    </lineage>
</organism>
<dbReference type="GO" id="GO:0016616">
    <property type="term" value="F:oxidoreductase activity, acting on the CH-OH group of donors, NAD or NADP as acceptor"/>
    <property type="evidence" value="ECO:0007669"/>
    <property type="project" value="InterPro"/>
</dbReference>
<dbReference type="PANTHER" id="PTHR42683">
    <property type="entry name" value="ALDEHYDE REDUCTASE"/>
    <property type="match status" value="1"/>
</dbReference>
<comment type="caution">
    <text evidence="7">The sequence shown here is derived from an EMBL/GenBank/DDBJ whole genome shotgun (WGS) entry which is preliminary data.</text>
</comment>
<dbReference type="GO" id="GO:0008270">
    <property type="term" value="F:zinc ion binding"/>
    <property type="evidence" value="ECO:0007669"/>
    <property type="project" value="InterPro"/>
</dbReference>
<reference evidence="7" key="1">
    <citation type="journal article" date="2023" name="Mol. Phylogenet. Evol.">
        <title>Genome-scale phylogeny and comparative genomics of the fungal order Sordariales.</title>
        <authorList>
            <person name="Hensen N."/>
            <person name="Bonometti L."/>
            <person name="Westerberg I."/>
            <person name="Brannstrom I.O."/>
            <person name="Guillou S."/>
            <person name="Cros-Aarteil S."/>
            <person name="Calhoun S."/>
            <person name="Haridas S."/>
            <person name="Kuo A."/>
            <person name="Mondo S."/>
            <person name="Pangilinan J."/>
            <person name="Riley R."/>
            <person name="LaButti K."/>
            <person name="Andreopoulos B."/>
            <person name="Lipzen A."/>
            <person name="Chen C."/>
            <person name="Yan M."/>
            <person name="Daum C."/>
            <person name="Ng V."/>
            <person name="Clum A."/>
            <person name="Steindorff A."/>
            <person name="Ohm R.A."/>
            <person name="Martin F."/>
            <person name="Silar P."/>
            <person name="Natvig D.O."/>
            <person name="Lalanne C."/>
            <person name="Gautier V."/>
            <person name="Ament-Velasquez S.L."/>
            <person name="Kruys A."/>
            <person name="Hutchinson M.I."/>
            <person name="Powell A.J."/>
            <person name="Barry K."/>
            <person name="Miller A.N."/>
            <person name="Grigoriev I.V."/>
            <person name="Debuchy R."/>
            <person name="Gladieux P."/>
            <person name="Hiltunen Thoren M."/>
            <person name="Johannesson H."/>
        </authorList>
    </citation>
    <scope>NUCLEOTIDE SEQUENCE</scope>
    <source>
        <strain evidence="7">CBS 232.78</strain>
    </source>
</reference>
<evidence type="ECO:0000256" key="4">
    <source>
        <dbReference type="ARBA" id="ARBA00023002"/>
    </source>
</evidence>
<evidence type="ECO:0000313" key="8">
    <source>
        <dbReference type="Proteomes" id="UP001285441"/>
    </source>
</evidence>
<feature type="domain" description="Enoyl reductase (ER)" evidence="6">
    <location>
        <begin position="14"/>
        <end position="341"/>
    </location>
</feature>
<dbReference type="InterPro" id="IPR013154">
    <property type="entry name" value="ADH-like_N"/>
</dbReference>
<evidence type="ECO:0000256" key="5">
    <source>
        <dbReference type="RuleBase" id="RU361277"/>
    </source>
</evidence>
<comment type="cofactor">
    <cofactor evidence="1 5">
        <name>Zn(2+)</name>
        <dbReference type="ChEBI" id="CHEBI:29105"/>
    </cofactor>
</comment>
<dbReference type="InterPro" id="IPR036291">
    <property type="entry name" value="NAD(P)-bd_dom_sf"/>
</dbReference>
<dbReference type="Pfam" id="PF08240">
    <property type="entry name" value="ADH_N"/>
    <property type="match status" value="1"/>
</dbReference>
<dbReference type="InterPro" id="IPR013149">
    <property type="entry name" value="ADH-like_C"/>
</dbReference>
<dbReference type="InterPro" id="IPR011032">
    <property type="entry name" value="GroES-like_sf"/>
</dbReference>
<dbReference type="SUPFAM" id="SSF51735">
    <property type="entry name" value="NAD(P)-binding Rossmann-fold domains"/>
    <property type="match status" value="1"/>
</dbReference>
<dbReference type="InterPro" id="IPR047109">
    <property type="entry name" value="CAD-like"/>
</dbReference>
<dbReference type="Gene3D" id="3.90.180.10">
    <property type="entry name" value="Medium-chain alcohol dehydrogenases, catalytic domain"/>
    <property type="match status" value="1"/>
</dbReference>
<evidence type="ECO:0000313" key="7">
    <source>
        <dbReference type="EMBL" id="KAK3368190.1"/>
    </source>
</evidence>
<evidence type="ECO:0000256" key="2">
    <source>
        <dbReference type="ARBA" id="ARBA00022723"/>
    </source>
</evidence>
<reference evidence="7" key="2">
    <citation type="submission" date="2023-06" db="EMBL/GenBank/DDBJ databases">
        <authorList>
            <consortium name="Lawrence Berkeley National Laboratory"/>
            <person name="Haridas S."/>
            <person name="Hensen N."/>
            <person name="Bonometti L."/>
            <person name="Westerberg I."/>
            <person name="Brannstrom I.O."/>
            <person name="Guillou S."/>
            <person name="Cros-Aarteil S."/>
            <person name="Calhoun S."/>
            <person name="Kuo A."/>
            <person name="Mondo S."/>
            <person name="Pangilinan J."/>
            <person name="Riley R."/>
            <person name="LaButti K."/>
            <person name="Andreopoulos B."/>
            <person name="Lipzen A."/>
            <person name="Chen C."/>
            <person name="Yanf M."/>
            <person name="Daum C."/>
            <person name="Ng V."/>
            <person name="Clum A."/>
            <person name="Steindorff A."/>
            <person name="Ohm R."/>
            <person name="Martin F."/>
            <person name="Silar P."/>
            <person name="Natvig D."/>
            <person name="Lalanne C."/>
            <person name="Gautier V."/>
            <person name="Ament-velasquez S.L."/>
            <person name="Kruys A."/>
            <person name="Hutchinson M.I."/>
            <person name="Powell A.J."/>
            <person name="Barry K."/>
            <person name="Miller A.N."/>
            <person name="Grigoriev I.V."/>
            <person name="Debuchy R."/>
            <person name="Gladieux P."/>
            <person name="Thoren M.H."/>
            <person name="Johannesson H."/>
        </authorList>
    </citation>
    <scope>NUCLEOTIDE SEQUENCE</scope>
    <source>
        <strain evidence="7">CBS 232.78</strain>
    </source>
</reference>
<sequence length="351" mass="37954">MPSNLVGKEYTNLRAVDGKVISATATIPPLGLHDVLIRITHTGVCYTDIEFSKHNLPMALGHEGVGVVEAVGPAVSTLQPGDRAGGGFFKNSCGHCRNCLSRRDIFCYVRTIYGYGGSDSGTIGDYYIGKESYVHKIPEALSSELAAPLQCAGATVYSALVNNIATPRDRVGIVGMGGLGHLAIQFAAKMGHSVVVLSTSKSKEQEALGFGASEFVLLDDDVAEAVKLPVDVLLITGNRYPDWHKILDEKILARNCVIVALAAPSHEPSSSSIPLDKLFFGGFRLHPSLVASRAQHDDMLDFAARNGIRPVTQVYKFEGPETVNAVFRNLEENKVRYRAVLELCGKRERED</sequence>
<accession>A0AAE0N2V1</accession>
<dbReference type="SMART" id="SM00829">
    <property type="entry name" value="PKS_ER"/>
    <property type="match status" value="1"/>
</dbReference>
<evidence type="ECO:0000256" key="3">
    <source>
        <dbReference type="ARBA" id="ARBA00022833"/>
    </source>
</evidence>
<keyword evidence="4" id="KW-0560">Oxidoreductase</keyword>
<name>A0AAE0N2V1_9PEZI</name>
<comment type="similarity">
    <text evidence="5">Belongs to the zinc-containing alcohol dehydrogenase family.</text>
</comment>
<dbReference type="InterPro" id="IPR002328">
    <property type="entry name" value="ADH_Zn_CS"/>
</dbReference>
<protein>
    <submittedName>
        <fullName evidence="7">Chaperonin 10-like protein</fullName>
    </submittedName>
</protein>
<dbReference type="SUPFAM" id="SSF50129">
    <property type="entry name" value="GroES-like"/>
    <property type="match status" value="1"/>
</dbReference>